<sequence length="180" mass="20552">MDILGGMGRYLKSQGPGGWLFIGFGLFLAYTYYQGENEKKDHQEYVARFDSSMPSLLHKKEIGTVHLSNSSKVLPVNLNDKAIDWVLFRLNERNKPADPSQVTRVIGYKNCKDNLFGEYTDNTKAYQESCQIFIIDTKHHRWQYIGRLKGGEPPNSKKGSGSRTGQSVIRTYLIKHGYLK</sequence>
<evidence type="ECO:0000313" key="3">
    <source>
        <dbReference type="Proteomes" id="UP000016562"/>
    </source>
</evidence>
<keyword evidence="1" id="KW-0472">Membrane</keyword>
<keyword evidence="1" id="KW-0812">Transmembrane</keyword>
<protein>
    <submittedName>
        <fullName evidence="2">Uncharacterized protein</fullName>
    </submittedName>
</protein>
<accession>U3B5N5</accession>
<dbReference type="AlphaFoldDB" id="U3B5N5"/>
<reference evidence="2 3" key="1">
    <citation type="submission" date="2013-09" db="EMBL/GenBank/DDBJ databases">
        <title>Whole genome shotgun sequence of Vibrio ezurae NBRC 102218.</title>
        <authorList>
            <person name="Yoshida I."/>
            <person name="Hosoyama A."/>
            <person name="Numata M."/>
            <person name="Hashimoto M."/>
            <person name="Hosoyama Y."/>
            <person name="Tsuchikane K."/>
            <person name="Noguchi M."/>
            <person name="Hirakata S."/>
            <person name="Ichikawa N."/>
            <person name="Ohji S."/>
            <person name="Yamazoe A."/>
            <person name="Fujita N."/>
        </authorList>
    </citation>
    <scope>NUCLEOTIDE SEQUENCE [LARGE SCALE GENOMIC DNA]</scope>
    <source>
        <strain evidence="2 3">NBRC 102218</strain>
    </source>
</reference>
<proteinExistence type="predicted"/>
<dbReference type="EMBL" id="BATM01000053">
    <property type="protein sequence ID" value="GAD81240.1"/>
    <property type="molecule type" value="Genomic_DNA"/>
</dbReference>
<dbReference type="STRING" id="1219080.VEZ01S_53_00400"/>
<comment type="caution">
    <text evidence="2">The sequence shown here is derived from an EMBL/GenBank/DDBJ whole genome shotgun (WGS) entry which is preliminary data.</text>
</comment>
<dbReference type="RefSeq" id="WP_021714937.1">
    <property type="nucleotide sequence ID" value="NZ_BATM01000053.1"/>
</dbReference>
<name>U3B5N5_9VIBR</name>
<gene>
    <name evidence="2" type="ORF">VEZ01S_53_00400</name>
</gene>
<dbReference type="Proteomes" id="UP000016562">
    <property type="component" value="Unassembled WGS sequence"/>
</dbReference>
<evidence type="ECO:0000256" key="1">
    <source>
        <dbReference type="SAM" id="Phobius"/>
    </source>
</evidence>
<evidence type="ECO:0000313" key="2">
    <source>
        <dbReference type="EMBL" id="GAD81240.1"/>
    </source>
</evidence>
<keyword evidence="1" id="KW-1133">Transmembrane helix</keyword>
<feature type="transmembrane region" description="Helical" evidence="1">
    <location>
        <begin position="16"/>
        <end position="33"/>
    </location>
</feature>
<organism evidence="2 3">
    <name type="scientific">Vibrio ezurae NBRC 102218</name>
    <dbReference type="NCBI Taxonomy" id="1219080"/>
    <lineage>
        <taxon>Bacteria</taxon>
        <taxon>Pseudomonadati</taxon>
        <taxon>Pseudomonadota</taxon>
        <taxon>Gammaproteobacteria</taxon>
        <taxon>Vibrionales</taxon>
        <taxon>Vibrionaceae</taxon>
        <taxon>Vibrio</taxon>
    </lineage>
</organism>
<keyword evidence="3" id="KW-1185">Reference proteome</keyword>